<reference evidence="2 3" key="1">
    <citation type="submission" date="2017-04" db="EMBL/GenBank/DDBJ databases">
        <title>Genome sequencing of [Candida] sorbophila.</title>
        <authorList>
            <person name="Ahn J.O."/>
        </authorList>
    </citation>
    <scope>NUCLEOTIDE SEQUENCE [LARGE SCALE GENOMIC DNA]</scope>
    <source>
        <strain evidence="2 3">DS02</strain>
    </source>
</reference>
<dbReference type="InterPro" id="IPR006721">
    <property type="entry name" value="ATP_synth_F1_esu_mt"/>
</dbReference>
<dbReference type="Pfam" id="PF04627">
    <property type="entry name" value="ATP-synt_Eps"/>
    <property type="match status" value="1"/>
</dbReference>
<dbReference type="Proteomes" id="UP000238350">
    <property type="component" value="Unassembled WGS sequence"/>
</dbReference>
<name>A0A2T0FC66_9ASCO</name>
<evidence type="ECO:0000313" key="3">
    <source>
        <dbReference type="Proteomes" id="UP000238350"/>
    </source>
</evidence>
<keyword evidence="3" id="KW-1185">Reference proteome</keyword>
<dbReference type="OrthoDB" id="269124at2759"/>
<evidence type="ECO:0000313" key="2">
    <source>
        <dbReference type="EMBL" id="PRT52555.1"/>
    </source>
</evidence>
<proteinExistence type="inferred from homology"/>
<dbReference type="AlphaFoldDB" id="A0A2T0FC66"/>
<dbReference type="InterPro" id="IPR036742">
    <property type="entry name" value="ATP_synth_F1_esu_sf_mt"/>
</dbReference>
<comment type="similarity">
    <text evidence="1">Belongs to the eukaryotic ATPase epsilon family.</text>
</comment>
<dbReference type="Gene3D" id="1.10.1620.20">
    <property type="entry name" value="ATP synthase, F1 complex, epsilon subunit superfamily, mitochondrial"/>
    <property type="match status" value="1"/>
</dbReference>
<protein>
    <recommendedName>
        <fullName evidence="4">ATP synthase subunit epsilon, mitochondrial</fullName>
    </recommendedName>
</protein>
<dbReference type="RefSeq" id="XP_024662501.1">
    <property type="nucleotide sequence ID" value="XM_024806733.1"/>
</dbReference>
<accession>A0A2T0FC66</accession>
<evidence type="ECO:0008006" key="4">
    <source>
        <dbReference type="Google" id="ProtNLM"/>
    </source>
</evidence>
<dbReference type="GO" id="GO:0005743">
    <property type="term" value="C:mitochondrial inner membrane"/>
    <property type="evidence" value="ECO:0007669"/>
    <property type="project" value="InterPro"/>
</dbReference>
<sequence length="69" mass="7870">MPKPANMSKWKLTISFNRYAAIAGRILRQALKEDKRAAAVRQDTLEVRFAKWDNGKQSEPEPLKVSANK</sequence>
<comment type="caution">
    <text evidence="2">The sequence shown here is derived from an EMBL/GenBank/DDBJ whole genome shotgun (WGS) entry which is preliminary data.</text>
</comment>
<evidence type="ECO:0000256" key="1">
    <source>
        <dbReference type="ARBA" id="ARBA00009502"/>
    </source>
</evidence>
<dbReference type="GO" id="GO:0045259">
    <property type="term" value="C:proton-transporting ATP synthase complex"/>
    <property type="evidence" value="ECO:0007669"/>
    <property type="project" value="InterPro"/>
</dbReference>
<dbReference type="EMBL" id="NDIQ01000001">
    <property type="protein sequence ID" value="PRT52555.1"/>
    <property type="molecule type" value="Genomic_DNA"/>
</dbReference>
<organism evidence="2 3">
    <name type="scientific">Wickerhamiella sorbophila</name>
    <dbReference type="NCBI Taxonomy" id="45607"/>
    <lineage>
        <taxon>Eukaryota</taxon>
        <taxon>Fungi</taxon>
        <taxon>Dikarya</taxon>
        <taxon>Ascomycota</taxon>
        <taxon>Saccharomycotina</taxon>
        <taxon>Dipodascomycetes</taxon>
        <taxon>Dipodascales</taxon>
        <taxon>Trichomonascaceae</taxon>
        <taxon>Wickerhamiella</taxon>
    </lineage>
</organism>
<gene>
    <name evidence="2" type="ORF">B9G98_00175</name>
</gene>
<dbReference type="GO" id="GO:0046933">
    <property type="term" value="F:proton-transporting ATP synthase activity, rotational mechanism"/>
    <property type="evidence" value="ECO:0007669"/>
    <property type="project" value="InterPro"/>
</dbReference>
<dbReference type="GeneID" id="36513924"/>
<dbReference type="CDD" id="cd12153">
    <property type="entry name" value="F1-ATPase_epsilon"/>
    <property type="match status" value="1"/>
</dbReference>
<dbReference type="STRING" id="45607.A0A2T0FC66"/>
<dbReference type="SUPFAM" id="SSF48690">
    <property type="entry name" value="Epsilon subunit of mitochondrial F1F0-ATP synthase"/>
    <property type="match status" value="1"/>
</dbReference>